<keyword evidence="2 9" id="KW-1003">Cell membrane</keyword>
<gene>
    <name evidence="9" type="primary">ftsQ</name>
    <name evidence="11" type="ORF">ACFOGH_06890</name>
</gene>
<accession>A0ABV7IW14</accession>
<evidence type="ECO:0000256" key="1">
    <source>
        <dbReference type="ARBA" id="ARBA00004370"/>
    </source>
</evidence>
<dbReference type="InterPro" id="IPR005548">
    <property type="entry name" value="Cell_div_FtsQ/DivIB_C"/>
</dbReference>
<evidence type="ECO:0000256" key="5">
    <source>
        <dbReference type="ARBA" id="ARBA00022692"/>
    </source>
</evidence>
<evidence type="ECO:0000256" key="9">
    <source>
        <dbReference type="HAMAP-Rule" id="MF_00911"/>
    </source>
</evidence>
<evidence type="ECO:0000256" key="8">
    <source>
        <dbReference type="ARBA" id="ARBA00023306"/>
    </source>
</evidence>
<evidence type="ECO:0000256" key="7">
    <source>
        <dbReference type="ARBA" id="ARBA00023136"/>
    </source>
</evidence>
<protein>
    <recommendedName>
        <fullName evidence="9">Cell division protein FtsQ</fullName>
    </recommendedName>
</protein>
<keyword evidence="7 9" id="KW-0472">Membrane</keyword>
<keyword evidence="8 9" id="KW-0131">Cell cycle</keyword>
<dbReference type="InterPro" id="IPR026579">
    <property type="entry name" value="FtsQ"/>
</dbReference>
<name>A0ABV7IW14_9RHOB</name>
<dbReference type="InterPro" id="IPR045335">
    <property type="entry name" value="FtsQ_C_sf"/>
</dbReference>
<keyword evidence="5 9" id="KW-0812">Transmembrane</keyword>
<sequence>MQSLGRARPVQTGIRRDPAPTRWQYRMQRLWLTPLFRVLFRLGLPLTVVALIALAVLYSDSRRAAIVQSFVDLRTKFEQRPEFRVGLLSVEGASRDLSDAVRAKLALKLPQSSFDLDMTELRARAESLDAVASAELRVRSGGVLQVLLTERVPVAVWRGTAGLQLLDATGHRVAGLSARADRADLPLVAGEGADAAIPEALAIFDTARPLSDRVRGLVRVGERRWDLILDRDQRIMLPSVNPVAAVERLLALNAADKLLERDILSIDLRNQDRPAIRLAPFAMNEVRRAQGLAPTTESGL</sequence>
<evidence type="ECO:0000256" key="4">
    <source>
        <dbReference type="ARBA" id="ARBA00022618"/>
    </source>
</evidence>
<evidence type="ECO:0000259" key="10">
    <source>
        <dbReference type="PROSITE" id="PS51779"/>
    </source>
</evidence>
<proteinExistence type="inferred from homology"/>
<evidence type="ECO:0000256" key="6">
    <source>
        <dbReference type="ARBA" id="ARBA00022989"/>
    </source>
</evidence>
<evidence type="ECO:0000313" key="11">
    <source>
        <dbReference type="EMBL" id="MFC3180707.1"/>
    </source>
</evidence>
<keyword evidence="4 9" id="KW-0132">Cell division</keyword>
<dbReference type="GO" id="GO:0051301">
    <property type="term" value="P:cell division"/>
    <property type="evidence" value="ECO:0007669"/>
    <property type="project" value="UniProtKB-KW"/>
</dbReference>
<dbReference type="HAMAP" id="MF_00911">
    <property type="entry name" value="FtsQ_subfam"/>
    <property type="match status" value="1"/>
</dbReference>
<comment type="similarity">
    <text evidence="9">Belongs to the FtsQ/DivIB family. FtsQ subfamily.</text>
</comment>
<keyword evidence="3 9" id="KW-0997">Cell inner membrane</keyword>
<dbReference type="PANTHER" id="PTHR35851:SF1">
    <property type="entry name" value="CELL DIVISION PROTEIN FTSQ"/>
    <property type="match status" value="1"/>
</dbReference>
<comment type="caution">
    <text evidence="11">The sequence shown here is derived from an EMBL/GenBank/DDBJ whole genome shotgun (WGS) entry which is preliminary data.</text>
</comment>
<feature type="transmembrane region" description="Helical" evidence="9">
    <location>
        <begin position="38"/>
        <end position="58"/>
    </location>
</feature>
<dbReference type="Gene3D" id="3.40.50.11690">
    <property type="entry name" value="Cell division protein FtsQ/DivIB"/>
    <property type="match status" value="1"/>
</dbReference>
<dbReference type="InterPro" id="IPR034746">
    <property type="entry name" value="POTRA"/>
</dbReference>
<keyword evidence="6 9" id="KW-1133">Transmembrane helix</keyword>
<evidence type="ECO:0000256" key="3">
    <source>
        <dbReference type="ARBA" id="ARBA00022519"/>
    </source>
</evidence>
<evidence type="ECO:0000256" key="2">
    <source>
        <dbReference type="ARBA" id="ARBA00022475"/>
    </source>
</evidence>
<comment type="function">
    <text evidence="9">Essential cell division protein.</text>
</comment>
<keyword evidence="12" id="KW-1185">Reference proteome</keyword>
<dbReference type="PROSITE" id="PS51779">
    <property type="entry name" value="POTRA"/>
    <property type="match status" value="1"/>
</dbReference>
<dbReference type="PANTHER" id="PTHR35851">
    <property type="entry name" value="CELL DIVISION PROTEIN FTSQ"/>
    <property type="match status" value="1"/>
</dbReference>
<feature type="domain" description="POTRA" evidence="10">
    <location>
        <begin position="83"/>
        <end position="151"/>
    </location>
</feature>
<reference evidence="12" key="1">
    <citation type="journal article" date="2019" name="Int. J. Syst. Evol. Microbiol.">
        <title>The Global Catalogue of Microorganisms (GCM) 10K type strain sequencing project: providing services to taxonomists for standard genome sequencing and annotation.</title>
        <authorList>
            <consortium name="The Broad Institute Genomics Platform"/>
            <consortium name="The Broad Institute Genome Sequencing Center for Infectious Disease"/>
            <person name="Wu L."/>
            <person name="Ma J."/>
        </authorList>
    </citation>
    <scope>NUCLEOTIDE SEQUENCE [LARGE SCALE GENOMIC DNA]</scope>
    <source>
        <strain evidence="12">KCTC 52039</strain>
    </source>
</reference>
<evidence type="ECO:0000313" key="12">
    <source>
        <dbReference type="Proteomes" id="UP001595547"/>
    </source>
</evidence>
<dbReference type="RefSeq" id="WP_380072331.1">
    <property type="nucleotide sequence ID" value="NZ_JBHRTO010000001.1"/>
</dbReference>
<dbReference type="EMBL" id="JBHRTO010000001">
    <property type="protein sequence ID" value="MFC3180707.1"/>
    <property type="molecule type" value="Genomic_DNA"/>
</dbReference>
<comment type="subcellular location">
    <subcellularLocation>
        <location evidence="9">Cell inner membrane</location>
        <topology evidence="9">Single-pass type II membrane protein</topology>
    </subcellularLocation>
    <subcellularLocation>
        <location evidence="1">Membrane</location>
    </subcellularLocation>
    <text evidence="9">Localizes to the division septum.</text>
</comment>
<dbReference type="Pfam" id="PF03799">
    <property type="entry name" value="FtsQ_DivIB_C"/>
    <property type="match status" value="1"/>
</dbReference>
<dbReference type="Proteomes" id="UP001595547">
    <property type="component" value="Unassembled WGS sequence"/>
</dbReference>
<organism evidence="11 12">
    <name type="scientific">Cypionkella sinensis</name>
    <dbReference type="NCBI Taxonomy" id="1756043"/>
    <lineage>
        <taxon>Bacteria</taxon>
        <taxon>Pseudomonadati</taxon>
        <taxon>Pseudomonadota</taxon>
        <taxon>Alphaproteobacteria</taxon>
        <taxon>Rhodobacterales</taxon>
        <taxon>Paracoccaceae</taxon>
        <taxon>Cypionkella</taxon>
    </lineage>
</organism>